<protein>
    <submittedName>
        <fullName evidence="1">Uncharacterized protein</fullName>
    </submittedName>
</protein>
<comment type="caution">
    <text evidence="1">The sequence shown here is derived from an EMBL/GenBank/DDBJ whole genome shotgun (WGS) entry which is preliminary data.</text>
</comment>
<accession>A0A645ELG7</accession>
<organism evidence="1">
    <name type="scientific">bioreactor metagenome</name>
    <dbReference type="NCBI Taxonomy" id="1076179"/>
    <lineage>
        <taxon>unclassified sequences</taxon>
        <taxon>metagenomes</taxon>
        <taxon>ecological metagenomes</taxon>
    </lineage>
</organism>
<dbReference type="AlphaFoldDB" id="A0A645ELG7"/>
<proteinExistence type="predicted"/>
<name>A0A645ELG7_9ZZZZ</name>
<gene>
    <name evidence="1" type="ORF">SDC9_148733</name>
</gene>
<evidence type="ECO:0000313" key="1">
    <source>
        <dbReference type="EMBL" id="MPN01524.1"/>
    </source>
</evidence>
<dbReference type="EMBL" id="VSSQ01047518">
    <property type="protein sequence ID" value="MPN01524.1"/>
    <property type="molecule type" value="Genomic_DNA"/>
</dbReference>
<sequence>MRGAHFSATAAVAGVLSGRRHRAGRCRIGAGWPALSLRLRQSLDPQTDPVRAGALRRGRRRSQWEFYAGDNRWSKLTQDAVPLFDGAPMLSVHWNEYLGKYLAFYTVPLADRVVCRTADRPEGPRRGTGGALISRVCAAARPCCGPDCAYCSRLRYRH</sequence>
<reference evidence="1" key="1">
    <citation type="submission" date="2019-08" db="EMBL/GenBank/DDBJ databases">
        <authorList>
            <person name="Kucharzyk K."/>
            <person name="Murdoch R.W."/>
            <person name="Higgins S."/>
            <person name="Loffler F."/>
        </authorList>
    </citation>
    <scope>NUCLEOTIDE SEQUENCE</scope>
</reference>